<proteinExistence type="predicted"/>
<dbReference type="SMART" id="SM01162">
    <property type="entry name" value="DUF1771"/>
    <property type="match status" value="1"/>
</dbReference>
<dbReference type="STRING" id="92696.A0A4R0RVR4"/>
<dbReference type="InterPro" id="IPR002625">
    <property type="entry name" value="Smr_dom"/>
</dbReference>
<protein>
    <recommendedName>
        <fullName evidence="2">Smr domain-containing protein</fullName>
    </recommendedName>
</protein>
<dbReference type="Gene3D" id="3.30.1370.110">
    <property type="match status" value="1"/>
</dbReference>
<dbReference type="PANTHER" id="PTHR46535:SF1">
    <property type="entry name" value="NEDD4-BINDING PROTEIN 2"/>
    <property type="match status" value="1"/>
</dbReference>
<feature type="compositionally biased region" description="Polar residues" evidence="1">
    <location>
        <begin position="82"/>
        <end position="93"/>
    </location>
</feature>
<feature type="region of interest" description="Disordered" evidence="1">
    <location>
        <begin position="445"/>
        <end position="477"/>
    </location>
</feature>
<feature type="compositionally biased region" description="Polar residues" evidence="1">
    <location>
        <begin position="376"/>
        <end position="389"/>
    </location>
</feature>
<dbReference type="Pfam" id="PF01713">
    <property type="entry name" value="Smr"/>
    <property type="match status" value="1"/>
</dbReference>
<dbReference type="GO" id="GO:0004519">
    <property type="term" value="F:endonuclease activity"/>
    <property type="evidence" value="ECO:0007669"/>
    <property type="project" value="TreeGrafter"/>
</dbReference>
<dbReference type="PANTHER" id="PTHR46535">
    <property type="entry name" value="NEDD4-BINDING PROTEIN 2"/>
    <property type="match status" value="1"/>
</dbReference>
<evidence type="ECO:0000259" key="2">
    <source>
        <dbReference type="PROSITE" id="PS50828"/>
    </source>
</evidence>
<evidence type="ECO:0000313" key="4">
    <source>
        <dbReference type="Proteomes" id="UP000292702"/>
    </source>
</evidence>
<reference evidence="3 4" key="1">
    <citation type="submission" date="2018-11" db="EMBL/GenBank/DDBJ databases">
        <title>Genome assembly of Steccherinum ochraceum LE-BIN_3174, the white-rot fungus of the Steccherinaceae family (The Residual Polyporoid clade, Polyporales, Basidiomycota).</title>
        <authorList>
            <person name="Fedorova T.V."/>
            <person name="Glazunova O.A."/>
            <person name="Landesman E.O."/>
            <person name="Moiseenko K.V."/>
            <person name="Psurtseva N.V."/>
            <person name="Savinova O.S."/>
            <person name="Shakhova N.V."/>
            <person name="Tyazhelova T.V."/>
            <person name="Vasina D.V."/>
        </authorList>
    </citation>
    <scope>NUCLEOTIDE SEQUENCE [LARGE SCALE GENOMIC DNA]</scope>
    <source>
        <strain evidence="3 4">LE-BIN_3174</strain>
    </source>
</reference>
<name>A0A4R0RVR4_9APHY</name>
<comment type="caution">
    <text evidence="3">The sequence shown here is derived from an EMBL/GenBank/DDBJ whole genome shotgun (WGS) entry which is preliminary data.</text>
</comment>
<feature type="domain" description="Smr" evidence="2">
    <location>
        <begin position="548"/>
        <end position="621"/>
    </location>
</feature>
<gene>
    <name evidence="3" type="ORF">EIP91_003146</name>
</gene>
<dbReference type="SUPFAM" id="SSF160443">
    <property type="entry name" value="SMR domain-like"/>
    <property type="match status" value="1"/>
</dbReference>
<feature type="region of interest" description="Disordered" evidence="1">
    <location>
        <begin position="371"/>
        <end position="429"/>
    </location>
</feature>
<dbReference type="Proteomes" id="UP000292702">
    <property type="component" value="Unassembled WGS sequence"/>
</dbReference>
<feature type="compositionally biased region" description="Polar residues" evidence="1">
    <location>
        <begin position="406"/>
        <end position="415"/>
    </location>
</feature>
<dbReference type="GO" id="GO:0005634">
    <property type="term" value="C:nucleus"/>
    <property type="evidence" value="ECO:0007669"/>
    <property type="project" value="TreeGrafter"/>
</dbReference>
<feature type="region of interest" description="Disordered" evidence="1">
    <location>
        <begin position="82"/>
        <end position="122"/>
    </location>
</feature>
<sequence>MGSHSKLQDDLQAEFSPPLDASLIAAIVADYVSDNDQKTPSRDVIQQLRNQLSQLAAQAEQDEHVLSEQLSHFSLLDTGNSIATDDTNSLSNDTSTLETTTAFTTPSSCNGSEGSSSSSPRSFSSPLGFLQAAFPYLPTSTLRNALGSMGDIDDIDMEAVVESILSKEYIRDLEERGLEDADEVGVTEVLWQTVDRKKSPQSVKATKKQKKPTMTMTFGDVRQHTQVRTSSAPNTPRPSTSADPWTQVSSMAAHLSTLLPSHSPSFFQSIFHSPKYASPSTALRATLASISVSEIPDAQMAILYNLFDILVASDSYDETSPKARDALLSDAQLAFRAARFDPEAALSLLEVMKSLDSDSVSGEWGLFHSPVPASPNPVSQPKSPTTRNLPSGPPPIAPPPPGRQRSYPSTPTNAWKTVPPARKSLSTSGYSHADFIPAYNTGKKAKMKGSGNGIGKGGKGDVGELGSGGGKKAYSGRASELLKKRNEALREASRAWQRGSNKTRGGEIAQFYAAKARELSQQARDENLAAAHDRVYSKRQTTNNCTTIDLHGTTVDEAVAIVQSILVEDCPTEVKPLKVITGRGSHSVNGVGVLGPRIKAALIADGWNVGSWDAGLVVRGKVLRRP</sequence>
<dbReference type="EMBL" id="RWJN01000002">
    <property type="protein sequence ID" value="TCD71803.1"/>
    <property type="molecule type" value="Genomic_DNA"/>
</dbReference>
<dbReference type="SMART" id="SM00463">
    <property type="entry name" value="SMR"/>
    <property type="match status" value="1"/>
</dbReference>
<keyword evidence="4" id="KW-1185">Reference proteome</keyword>
<feature type="region of interest" description="Disordered" evidence="1">
    <location>
        <begin position="223"/>
        <end position="245"/>
    </location>
</feature>
<dbReference type="AlphaFoldDB" id="A0A4R0RVR4"/>
<feature type="compositionally biased region" description="Pro residues" evidence="1">
    <location>
        <begin position="391"/>
        <end position="402"/>
    </location>
</feature>
<evidence type="ECO:0000313" key="3">
    <source>
        <dbReference type="EMBL" id="TCD71803.1"/>
    </source>
</evidence>
<dbReference type="PROSITE" id="PS50828">
    <property type="entry name" value="SMR"/>
    <property type="match status" value="1"/>
</dbReference>
<dbReference type="InterPro" id="IPR013899">
    <property type="entry name" value="DUF1771"/>
</dbReference>
<feature type="compositionally biased region" description="Low complexity" evidence="1">
    <location>
        <begin position="94"/>
        <end position="122"/>
    </location>
</feature>
<dbReference type="InterPro" id="IPR052772">
    <property type="entry name" value="Endo/PolyKinase_Domain-Protein"/>
</dbReference>
<feature type="compositionally biased region" description="Polar residues" evidence="1">
    <location>
        <begin position="224"/>
        <end position="245"/>
    </location>
</feature>
<dbReference type="InterPro" id="IPR036063">
    <property type="entry name" value="Smr_dom_sf"/>
</dbReference>
<dbReference type="OrthoDB" id="4080456at2759"/>
<organism evidence="3 4">
    <name type="scientific">Steccherinum ochraceum</name>
    <dbReference type="NCBI Taxonomy" id="92696"/>
    <lineage>
        <taxon>Eukaryota</taxon>
        <taxon>Fungi</taxon>
        <taxon>Dikarya</taxon>
        <taxon>Basidiomycota</taxon>
        <taxon>Agaricomycotina</taxon>
        <taxon>Agaricomycetes</taxon>
        <taxon>Polyporales</taxon>
        <taxon>Steccherinaceae</taxon>
        <taxon>Steccherinum</taxon>
    </lineage>
</organism>
<accession>A0A4R0RVR4</accession>
<evidence type="ECO:0000256" key="1">
    <source>
        <dbReference type="SAM" id="MobiDB-lite"/>
    </source>
</evidence>